<dbReference type="RefSeq" id="WP_162273153.1">
    <property type="nucleotide sequence ID" value="NZ_LWSK01000001.1"/>
</dbReference>
<dbReference type="Proteomes" id="UP000322699">
    <property type="component" value="Unassembled WGS sequence"/>
</dbReference>
<dbReference type="AlphaFoldDB" id="A0A5B1CJR6"/>
<reference evidence="1 2" key="1">
    <citation type="submission" date="2019-08" db="EMBL/GenBank/DDBJ databases">
        <title>Deep-cultivation of Planctomycetes and their phenomic and genomic characterization uncovers novel biology.</title>
        <authorList>
            <person name="Wiegand S."/>
            <person name="Jogler M."/>
            <person name="Boedeker C."/>
            <person name="Pinto D."/>
            <person name="Vollmers J."/>
            <person name="Rivas-Marin E."/>
            <person name="Kohn T."/>
            <person name="Peeters S.H."/>
            <person name="Heuer A."/>
            <person name="Rast P."/>
            <person name="Oberbeckmann S."/>
            <person name="Bunk B."/>
            <person name="Jeske O."/>
            <person name="Meyerdierks A."/>
            <person name="Storesund J.E."/>
            <person name="Kallscheuer N."/>
            <person name="Luecker S."/>
            <person name="Lage O.M."/>
            <person name="Pohl T."/>
            <person name="Merkel B.J."/>
            <person name="Hornburger P."/>
            <person name="Mueller R.-W."/>
            <person name="Bruemmer F."/>
            <person name="Labrenz M."/>
            <person name="Spormann A.M."/>
            <person name="Op Den Camp H."/>
            <person name="Overmann J."/>
            <person name="Amann R."/>
            <person name="Jetten M.S.M."/>
            <person name="Mascher T."/>
            <person name="Medema M.H."/>
            <person name="Devos D.P."/>
            <person name="Kaster A.-K."/>
            <person name="Ovreas L."/>
            <person name="Rohde M."/>
            <person name="Galperin M.Y."/>
            <person name="Jogler C."/>
        </authorList>
    </citation>
    <scope>NUCLEOTIDE SEQUENCE [LARGE SCALE GENOMIC DNA]</scope>
    <source>
        <strain evidence="1 2">LF1</strain>
    </source>
</reference>
<gene>
    <name evidence="1" type="ORF">LF1_39750</name>
</gene>
<dbReference type="EMBL" id="VRLW01000001">
    <property type="protein sequence ID" value="KAA1261427.1"/>
    <property type="molecule type" value="Genomic_DNA"/>
</dbReference>
<organism evidence="1 2">
    <name type="scientific">Rubripirellula obstinata</name>
    <dbReference type="NCBI Taxonomy" id="406547"/>
    <lineage>
        <taxon>Bacteria</taxon>
        <taxon>Pseudomonadati</taxon>
        <taxon>Planctomycetota</taxon>
        <taxon>Planctomycetia</taxon>
        <taxon>Pirellulales</taxon>
        <taxon>Pirellulaceae</taxon>
        <taxon>Rubripirellula</taxon>
    </lineage>
</organism>
<proteinExistence type="predicted"/>
<protein>
    <submittedName>
        <fullName evidence="1">Uncharacterized protein</fullName>
    </submittedName>
</protein>
<evidence type="ECO:0000313" key="2">
    <source>
        <dbReference type="Proteomes" id="UP000322699"/>
    </source>
</evidence>
<accession>A0A5B1CJR6</accession>
<evidence type="ECO:0000313" key="1">
    <source>
        <dbReference type="EMBL" id="KAA1261427.1"/>
    </source>
</evidence>
<name>A0A5B1CJR6_9BACT</name>
<keyword evidence="2" id="KW-1185">Reference proteome</keyword>
<sequence>MTVMAVSGCATWKEIGSLDLIDKTSDARNAAPVNSSAGNSSAVSSSAGNLSRISASKVLLDVEFVNIDLRNTKAKDRAAIWDWVDESAVDNRQRYQLFENGMRAGLVVDPQSFRSHLHSMTATKDVVDEFLASASIASDIQGGGQQIAMRMGRRYELPLREPIEGSHVTLVRVDDQVVGRTLHEPQFLFTLQASELTPDSRMRLRLRPEIQHGQMRQQFVGGGSNSGLRIDQRRESWSLPSLDLDWLLGKDELIVITADQYPTSKDDGSVHQDDSCLATQMFTGKNADHRDEQLVLLIRVKQLPKSVPE</sequence>
<comment type="caution">
    <text evidence="1">The sequence shown here is derived from an EMBL/GenBank/DDBJ whole genome shotgun (WGS) entry which is preliminary data.</text>
</comment>